<dbReference type="EMBL" id="PVNL01000135">
    <property type="protein sequence ID" value="PRP96188.1"/>
    <property type="molecule type" value="Genomic_DNA"/>
</dbReference>
<gene>
    <name evidence="2" type="ORF">ENSA7_70020</name>
</gene>
<dbReference type="RefSeq" id="WP_181234418.1">
    <property type="nucleotide sequence ID" value="NZ_PVNL01000135.1"/>
</dbReference>
<dbReference type="GO" id="GO:0016887">
    <property type="term" value="F:ATP hydrolysis activity"/>
    <property type="evidence" value="ECO:0007669"/>
    <property type="project" value="InterPro"/>
</dbReference>
<evidence type="ECO:0000259" key="1">
    <source>
        <dbReference type="SMART" id="SM00382"/>
    </source>
</evidence>
<dbReference type="InterPro" id="IPR049945">
    <property type="entry name" value="AAA_22"/>
</dbReference>
<dbReference type="Proteomes" id="UP000238823">
    <property type="component" value="Unassembled WGS sequence"/>
</dbReference>
<dbReference type="SMART" id="SM00382">
    <property type="entry name" value="AAA"/>
    <property type="match status" value="1"/>
</dbReference>
<sequence>MQADPSGAVELGEVIGREADVDRLWTALVTSNVILTARPGVGKTTVARLAIADAPTGWTGRRISLGQLKGPAAAAAAIIESLARDPDAGETLRAAVASVLDGKGQVSATKLEGDPTSALRAAIEAQLDDRAVGLMLVLDDVDRFLSASATAESHDLLALTESLAELSGPDTRVRLLLISNTHLDRTLARVRPSLSTSLFERCARVTLEQLRPEAGARLVTSLLLGESITARDRAALARSLADDCDHVPRWIHCAVAHFVKRRKPIVDGDLERCMVAAVADLDREPWALRRELAPVLDDYEQPKQGIALSILDQLALAEEHALTVSDLRRQLAMETTIDEDAIRRVVRELCDDQLVAELGGSLQFGGELLRLAWLKLRFI</sequence>
<dbReference type="SUPFAM" id="SSF52540">
    <property type="entry name" value="P-loop containing nucleoside triphosphate hydrolases"/>
    <property type="match status" value="1"/>
</dbReference>
<dbReference type="Pfam" id="PF13401">
    <property type="entry name" value="AAA_22"/>
    <property type="match status" value="1"/>
</dbReference>
<protein>
    <recommendedName>
        <fullName evidence="1">AAA+ ATPase domain-containing protein</fullName>
    </recommendedName>
</protein>
<proteinExistence type="predicted"/>
<accession>A0A2S9XTJ0</accession>
<feature type="domain" description="AAA+ ATPase" evidence="1">
    <location>
        <begin position="29"/>
        <end position="213"/>
    </location>
</feature>
<reference evidence="2 3" key="1">
    <citation type="submission" date="2018-03" db="EMBL/GenBank/DDBJ databases">
        <title>Draft Genome Sequences of the Obligatory Marine Myxobacteria Enhygromyxa salina SWB007.</title>
        <authorList>
            <person name="Poehlein A."/>
            <person name="Moghaddam J.A."/>
            <person name="Harms H."/>
            <person name="Alanjari M."/>
            <person name="Koenig G.M."/>
            <person name="Daniel R."/>
            <person name="Schaeberle T.F."/>
        </authorList>
    </citation>
    <scope>NUCLEOTIDE SEQUENCE [LARGE SCALE GENOMIC DNA]</scope>
    <source>
        <strain evidence="2 3">SWB007</strain>
    </source>
</reference>
<comment type="caution">
    <text evidence="2">The sequence shown here is derived from an EMBL/GenBank/DDBJ whole genome shotgun (WGS) entry which is preliminary data.</text>
</comment>
<organism evidence="2 3">
    <name type="scientific">Enhygromyxa salina</name>
    <dbReference type="NCBI Taxonomy" id="215803"/>
    <lineage>
        <taxon>Bacteria</taxon>
        <taxon>Pseudomonadati</taxon>
        <taxon>Myxococcota</taxon>
        <taxon>Polyangia</taxon>
        <taxon>Nannocystales</taxon>
        <taxon>Nannocystaceae</taxon>
        <taxon>Enhygromyxa</taxon>
    </lineage>
</organism>
<evidence type="ECO:0000313" key="2">
    <source>
        <dbReference type="EMBL" id="PRP96188.1"/>
    </source>
</evidence>
<name>A0A2S9XTJ0_9BACT</name>
<evidence type="ECO:0000313" key="3">
    <source>
        <dbReference type="Proteomes" id="UP000238823"/>
    </source>
</evidence>
<dbReference type="AlphaFoldDB" id="A0A2S9XTJ0"/>
<dbReference type="Gene3D" id="3.40.50.300">
    <property type="entry name" value="P-loop containing nucleotide triphosphate hydrolases"/>
    <property type="match status" value="1"/>
</dbReference>
<dbReference type="InterPro" id="IPR027417">
    <property type="entry name" value="P-loop_NTPase"/>
</dbReference>
<dbReference type="InterPro" id="IPR003593">
    <property type="entry name" value="AAA+_ATPase"/>
</dbReference>